<accession>A0ABN0PY03</accession>
<evidence type="ECO:0000313" key="2">
    <source>
        <dbReference type="EMBL" id="ESJ95348.1"/>
    </source>
</evidence>
<keyword evidence="3" id="KW-1185">Reference proteome</keyword>
<comment type="caution">
    <text evidence="2">The sequence shown here is derived from an EMBL/GenBank/DDBJ whole genome shotgun (WGS) entry which is preliminary data.</text>
</comment>
<dbReference type="Gene3D" id="1.10.30.50">
    <property type="match status" value="1"/>
</dbReference>
<evidence type="ECO:0000313" key="3">
    <source>
        <dbReference type="Proteomes" id="UP000018465"/>
    </source>
</evidence>
<dbReference type="InterPro" id="IPR003615">
    <property type="entry name" value="HNH_nuc"/>
</dbReference>
<dbReference type="RefSeq" id="WP_004646159.1">
    <property type="nucleotide sequence ID" value="NZ_KI530561.1"/>
</dbReference>
<organism evidence="2 3">
    <name type="scientific">Acinetobacter lwoffii NCTC 5866 = CIP 64.10 = NIPH 512</name>
    <dbReference type="NCBI Taxonomy" id="981327"/>
    <lineage>
        <taxon>Bacteria</taxon>
        <taxon>Pseudomonadati</taxon>
        <taxon>Pseudomonadota</taxon>
        <taxon>Gammaproteobacteria</taxon>
        <taxon>Moraxellales</taxon>
        <taxon>Moraxellaceae</taxon>
        <taxon>Acinetobacter</taxon>
    </lineage>
</organism>
<name>A0ABN0PY03_ACILW</name>
<dbReference type="CDD" id="cd00085">
    <property type="entry name" value="HNHc"/>
    <property type="match status" value="1"/>
</dbReference>
<gene>
    <name evidence="2" type="ORF">P800_00152</name>
</gene>
<dbReference type="EMBL" id="AYHO01000002">
    <property type="protein sequence ID" value="ESJ95348.1"/>
    <property type="molecule type" value="Genomic_DNA"/>
</dbReference>
<dbReference type="SMART" id="SM00507">
    <property type="entry name" value="HNHc"/>
    <property type="match status" value="1"/>
</dbReference>
<protein>
    <recommendedName>
        <fullName evidence="1">HNH nuclease domain-containing protein</fullName>
    </recommendedName>
</protein>
<sequence>MPDFIPTAQEQLKFLKNIQLILQSGSFSSTYKFALLISLSRLAIEKGEDSGKSLSLEYTEIAEKFIELYWKQAVPYTFNDQGQLILNQNNGKQAAIVKRIIEHRKNYSSLGVLRRDSLVWLALLNEVKIIVRKMPVTFLQNINGQDFEFLYQLDQCGNQLILLPQVMYCLRQFSEIIEELCQKRWIDYIRKNSSNAPILNQLPNLEQFMFEPNRNQLNAVANVLVDLQDCKCFYCNKPMRKGNYVVDHFIPWSMYPSDTGHNFVLADSSCNSKKSNLLASDEFLHKWQERNEEQDLLIVDRISVLGFLTDKERSYKVADWAYAQAIENNYSIWSIGK</sequence>
<proteinExistence type="predicted"/>
<reference evidence="2 3" key="1">
    <citation type="submission" date="2013-10" db="EMBL/GenBank/DDBJ databases">
        <title>The Genome Sequence of Acinetobacter lwoffii NIPH 512.</title>
        <authorList>
            <consortium name="The Broad Institute Genomics Platform"/>
            <consortium name="The Broad Institute Genome Sequencing Center for Infectious Disease"/>
            <person name="Cerqueira G."/>
            <person name="Feldgarden M."/>
            <person name="Courvalin P."/>
            <person name="Grillot-Courvalin C."/>
            <person name="Clermont D."/>
            <person name="Rocha E."/>
            <person name="Yoon E.-J."/>
            <person name="Nemec A."/>
            <person name="Young S.K."/>
            <person name="Zeng Q."/>
            <person name="Gargeya S."/>
            <person name="Fitzgerald M."/>
            <person name="Abouelleil A."/>
            <person name="Alvarado L."/>
            <person name="Berlin A.M."/>
            <person name="Chapman S.B."/>
            <person name="Gainer-Dewar J."/>
            <person name="Goldberg J."/>
            <person name="Gnerre S."/>
            <person name="Griggs A."/>
            <person name="Gujja S."/>
            <person name="Hansen M."/>
            <person name="Howarth C."/>
            <person name="Imamovic A."/>
            <person name="Ireland A."/>
            <person name="Larimer J."/>
            <person name="McCowan C."/>
            <person name="Murphy C."/>
            <person name="Pearson M."/>
            <person name="Poon T.W."/>
            <person name="Priest M."/>
            <person name="Roberts A."/>
            <person name="Saif S."/>
            <person name="Shea T."/>
            <person name="Sykes S."/>
            <person name="Wortman J."/>
            <person name="Nusbaum C."/>
            <person name="Birren B."/>
        </authorList>
    </citation>
    <scope>NUCLEOTIDE SEQUENCE [LARGE SCALE GENOMIC DNA]</scope>
    <source>
        <strain evidence="2 3">NIPH 512</strain>
    </source>
</reference>
<feature type="domain" description="HNH nuclease" evidence="1">
    <location>
        <begin position="219"/>
        <end position="272"/>
    </location>
</feature>
<dbReference type="Proteomes" id="UP000018465">
    <property type="component" value="Unassembled WGS sequence"/>
</dbReference>
<evidence type="ECO:0000259" key="1">
    <source>
        <dbReference type="SMART" id="SM00507"/>
    </source>
</evidence>
<dbReference type="Pfam" id="PF13395">
    <property type="entry name" value="HNH_4"/>
    <property type="match status" value="1"/>
</dbReference>